<evidence type="ECO:0000313" key="6">
    <source>
        <dbReference type="Proteomes" id="UP000321567"/>
    </source>
</evidence>
<dbReference type="SUPFAM" id="SSF54593">
    <property type="entry name" value="Glyoxalase/Bleomycin resistance protein/Dihydroxybiphenyl dioxygenase"/>
    <property type="match status" value="1"/>
</dbReference>
<proteinExistence type="inferred from homology"/>
<organism evidence="5 6">
    <name type="scientific">Pararhodospirillum oryzae</name>
    <dbReference type="NCBI Taxonomy" id="478448"/>
    <lineage>
        <taxon>Bacteria</taxon>
        <taxon>Pseudomonadati</taxon>
        <taxon>Pseudomonadota</taxon>
        <taxon>Alphaproteobacteria</taxon>
        <taxon>Rhodospirillales</taxon>
        <taxon>Rhodospirillaceae</taxon>
        <taxon>Pararhodospirillum</taxon>
    </lineage>
</organism>
<dbReference type="Proteomes" id="UP000321567">
    <property type="component" value="Unassembled WGS sequence"/>
</dbReference>
<accession>A0A512H5K5</accession>
<dbReference type="InterPro" id="IPR029068">
    <property type="entry name" value="Glyas_Bleomycin-R_OHBP_Dase"/>
</dbReference>
<dbReference type="EMBL" id="BJZO01000014">
    <property type="protein sequence ID" value="GEO80711.1"/>
    <property type="molecule type" value="Genomic_DNA"/>
</dbReference>
<dbReference type="Gene3D" id="3.10.180.10">
    <property type="entry name" value="2,3-Dihydroxybiphenyl 1,2-Dioxygenase, domain 1"/>
    <property type="match status" value="1"/>
</dbReference>
<evidence type="ECO:0000256" key="1">
    <source>
        <dbReference type="ARBA" id="ARBA00011051"/>
    </source>
</evidence>
<protein>
    <recommendedName>
        <fullName evidence="2">Bleomycin resistance protein</fullName>
    </recommendedName>
</protein>
<keyword evidence="6" id="KW-1185">Reference proteome</keyword>
<name>A0A512H5K5_9PROT</name>
<sequence>MAFRPSVLSISPILAVRDVEVSVAFYGRYLGFQQVFVMEDFSYGVVAFDGQSIHFTRAEDRAAERATRARLALYIAVRGIDALWQRLLTNPPPTRVRALETTPWGMREFHVMDPDGCLLRFGEEQG</sequence>
<dbReference type="RefSeq" id="WP_147162759.1">
    <property type="nucleotide sequence ID" value="NZ_BJZO01000014.1"/>
</dbReference>
<comment type="similarity">
    <text evidence="1">Belongs to the bleomycin resistance protein family.</text>
</comment>
<dbReference type="InterPro" id="IPR000335">
    <property type="entry name" value="Bleomycin-R"/>
</dbReference>
<feature type="domain" description="VOC" evidence="4">
    <location>
        <begin position="6"/>
        <end position="124"/>
    </location>
</feature>
<dbReference type="PROSITE" id="PS51819">
    <property type="entry name" value="VOC"/>
    <property type="match status" value="1"/>
</dbReference>
<dbReference type="GO" id="GO:0046677">
    <property type="term" value="P:response to antibiotic"/>
    <property type="evidence" value="ECO:0007669"/>
    <property type="project" value="UniProtKB-KW"/>
</dbReference>
<dbReference type="Pfam" id="PF00903">
    <property type="entry name" value="Glyoxalase"/>
    <property type="match status" value="1"/>
</dbReference>
<dbReference type="AlphaFoldDB" id="A0A512H5K5"/>
<evidence type="ECO:0000313" key="5">
    <source>
        <dbReference type="EMBL" id="GEO80711.1"/>
    </source>
</evidence>
<dbReference type="CDD" id="cd08349">
    <property type="entry name" value="BLMA_like"/>
    <property type="match status" value="1"/>
</dbReference>
<evidence type="ECO:0000256" key="2">
    <source>
        <dbReference type="ARBA" id="ARBA00021572"/>
    </source>
</evidence>
<evidence type="ECO:0000256" key="3">
    <source>
        <dbReference type="ARBA" id="ARBA00023251"/>
    </source>
</evidence>
<dbReference type="InterPro" id="IPR004360">
    <property type="entry name" value="Glyas_Fos-R_dOase_dom"/>
</dbReference>
<gene>
    <name evidence="5" type="ORF">ROR02_08420</name>
</gene>
<dbReference type="InterPro" id="IPR037523">
    <property type="entry name" value="VOC_core"/>
</dbReference>
<keyword evidence="3" id="KW-0046">Antibiotic resistance</keyword>
<comment type="caution">
    <text evidence="5">The sequence shown here is derived from an EMBL/GenBank/DDBJ whole genome shotgun (WGS) entry which is preliminary data.</text>
</comment>
<reference evidence="5 6" key="1">
    <citation type="submission" date="2019-07" db="EMBL/GenBank/DDBJ databases">
        <title>Whole genome shotgun sequence of Rhodospirillum oryzae NBRC 107573.</title>
        <authorList>
            <person name="Hosoyama A."/>
            <person name="Uohara A."/>
            <person name="Ohji S."/>
            <person name="Ichikawa N."/>
        </authorList>
    </citation>
    <scope>NUCLEOTIDE SEQUENCE [LARGE SCALE GENOMIC DNA]</scope>
    <source>
        <strain evidence="5 6">NBRC 107573</strain>
    </source>
</reference>
<evidence type="ECO:0000259" key="4">
    <source>
        <dbReference type="PROSITE" id="PS51819"/>
    </source>
</evidence>
<dbReference type="OrthoDB" id="9791602at2"/>